<keyword evidence="6" id="KW-0235">DNA replication</keyword>
<dbReference type="EC" id="2.7.7.7" evidence="3"/>
<evidence type="ECO:0000256" key="5">
    <source>
        <dbReference type="ARBA" id="ARBA00022695"/>
    </source>
</evidence>
<dbReference type="InterPro" id="IPR040663">
    <property type="entry name" value="DNA_pol_D_N"/>
</dbReference>
<evidence type="ECO:0000256" key="2">
    <source>
        <dbReference type="ARBA" id="ARBA00006035"/>
    </source>
</evidence>
<evidence type="ECO:0000259" key="10">
    <source>
        <dbReference type="Pfam" id="PF04042"/>
    </source>
</evidence>
<comment type="subcellular location">
    <subcellularLocation>
        <location evidence="1">Nucleus</location>
    </subcellularLocation>
</comment>
<reference evidence="12 13" key="1">
    <citation type="journal article" date="2011" name="Proc. Natl. Acad. Sci. U.S.A.">
        <title>Comparative genomics of xylose-fermenting fungi for enhanced biofuel production.</title>
        <authorList>
            <person name="Wohlbach D.J."/>
            <person name="Kuo A."/>
            <person name="Sato T.K."/>
            <person name="Potts K.M."/>
            <person name="Salamov A.A."/>
            <person name="LaButti K.M."/>
            <person name="Sun H."/>
            <person name="Clum A."/>
            <person name="Pangilinan J.L."/>
            <person name="Lindquist E.A."/>
            <person name="Lucas S."/>
            <person name="Lapidus A."/>
            <person name="Jin M."/>
            <person name="Gunawan C."/>
            <person name="Balan V."/>
            <person name="Dale B.E."/>
            <person name="Jeffries T.W."/>
            <person name="Zinkel R."/>
            <person name="Barry K.W."/>
            <person name="Grigoriev I.V."/>
            <person name="Gasch A.P."/>
        </authorList>
    </citation>
    <scope>NUCLEOTIDE SEQUENCE [LARGE SCALE GENOMIC DNA]</scope>
    <source>
        <strain evidence="13">ATCC 10573 / BCRC 21748 / CBS 615 / JCM 9827 / NBRC 10315 / NRRL Y-1498 / VKM Y-70</strain>
    </source>
</reference>
<dbReference type="Proteomes" id="UP000000707">
    <property type="component" value="Unassembled WGS sequence"/>
</dbReference>
<evidence type="ECO:0000256" key="8">
    <source>
        <dbReference type="ARBA" id="ARBA00023242"/>
    </source>
</evidence>
<dbReference type="GO" id="GO:0043625">
    <property type="term" value="C:delta DNA polymerase complex"/>
    <property type="evidence" value="ECO:0007669"/>
    <property type="project" value="TreeGrafter"/>
</dbReference>
<evidence type="ECO:0000313" key="12">
    <source>
        <dbReference type="EMBL" id="EGV63825.1"/>
    </source>
</evidence>
<dbReference type="Pfam" id="PF18018">
    <property type="entry name" value="DNA_pol_D_N"/>
    <property type="match status" value="1"/>
</dbReference>
<keyword evidence="7" id="KW-0239">DNA-directed DNA polymerase</keyword>
<dbReference type="Gene3D" id="3.60.21.50">
    <property type="match status" value="1"/>
</dbReference>
<dbReference type="GO" id="GO:0003887">
    <property type="term" value="F:DNA-directed DNA polymerase activity"/>
    <property type="evidence" value="ECO:0007669"/>
    <property type="project" value="UniProtKB-KW"/>
</dbReference>
<evidence type="ECO:0000256" key="3">
    <source>
        <dbReference type="ARBA" id="ARBA00012417"/>
    </source>
</evidence>
<feature type="domain" description="DNA polymerase delta subunit OB-fold" evidence="11">
    <location>
        <begin position="48"/>
        <end position="188"/>
    </location>
</feature>
<dbReference type="GO" id="GO:0006281">
    <property type="term" value="P:DNA repair"/>
    <property type="evidence" value="ECO:0007669"/>
    <property type="project" value="UniProtKB-ARBA"/>
</dbReference>
<name>G3B4H0_CANTC</name>
<protein>
    <recommendedName>
        <fullName evidence="3">DNA-directed DNA polymerase</fullName>
        <ecNumber evidence="3">2.7.7.7</ecNumber>
    </recommendedName>
</protein>
<dbReference type="InterPro" id="IPR024826">
    <property type="entry name" value="DNA_pol_delta/II_ssu"/>
</dbReference>
<dbReference type="InterPro" id="IPR007185">
    <property type="entry name" value="DNA_pol_a/d/e_bsu"/>
</dbReference>
<dbReference type="STRING" id="590646.G3B4H0"/>
<dbReference type="HOGENOM" id="CLU_021763_1_0_1"/>
<dbReference type="Pfam" id="PF04042">
    <property type="entry name" value="DNA_pol_E_B"/>
    <property type="match status" value="1"/>
</dbReference>
<evidence type="ECO:0000256" key="7">
    <source>
        <dbReference type="ARBA" id="ARBA00022932"/>
    </source>
</evidence>
<evidence type="ECO:0000313" key="13">
    <source>
        <dbReference type="Proteomes" id="UP000000707"/>
    </source>
</evidence>
<keyword evidence="13" id="KW-1185">Reference proteome</keyword>
<dbReference type="KEGG" id="cten:18249429"/>
<dbReference type="eggNOG" id="KOG2732">
    <property type="taxonomic scope" value="Eukaryota"/>
</dbReference>
<dbReference type="OrthoDB" id="3763at2759"/>
<evidence type="ECO:0000256" key="6">
    <source>
        <dbReference type="ARBA" id="ARBA00022705"/>
    </source>
</evidence>
<dbReference type="PANTHER" id="PTHR10416">
    <property type="entry name" value="DNA POLYMERASE DELTA SUBUNIT 2"/>
    <property type="match status" value="1"/>
</dbReference>
<dbReference type="EMBL" id="GL996521">
    <property type="protein sequence ID" value="EGV63825.1"/>
    <property type="molecule type" value="Genomic_DNA"/>
</dbReference>
<dbReference type="GeneID" id="18249429"/>
<dbReference type="AlphaFoldDB" id="G3B4H0"/>
<organism evidence="13">
    <name type="scientific">Candida tenuis (strain ATCC 10573 / BCRC 21748 / CBS 615 / JCM 9827 / NBRC 10315 / NRRL Y-1498 / VKM Y-70)</name>
    <name type="common">Yeast</name>
    <name type="synonym">Yamadazyma tenuis</name>
    <dbReference type="NCBI Taxonomy" id="590646"/>
    <lineage>
        <taxon>Eukaryota</taxon>
        <taxon>Fungi</taxon>
        <taxon>Dikarya</taxon>
        <taxon>Ascomycota</taxon>
        <taxon>Saccharomycotina</taxon>
        <taxon>Pichiomycetes</taxon>
        <taxon>Debaryomycetaceae</taxon>
        <taxon>Yamadazyma</taxon>
    </lineage>
</organism>
<dbReference type="GO" id="GO:0003677">
    <property type="term" value="F:DNA binding"/>
    <property type="evidence" value="ECO:0007669"/>
    <property type="project" value="InterPro"/>
</dbReference>
<evidence type="ECO:0000256" key="9">
    <source>
        <dbReference type="ARBA" id="ARBA00049244"/>
    </source>
</evidence>
<keyword evidence="8" id="KW-0539">Nucleus</keyword>
<feature type="domain" description="DNA polymerase alpha/delta/epsilon subunit B" evidence="10">
    <location>
        <begin position="210"/>
        <end position="435"/>
    </location>
</feature>
<sequence length="478" mass="53478">MMKYQDYIHSADDGIEPVIKRREPCIPDDYDKKNEFDLANTGRRYDHQFSSMYQSRMNSLKSRVDEQAMAKWGNGTLKRDGQIIQKVDRILNITSNKLCWVSGTVFCDLGNKLNILNDVKGGTDDVLPQIPDSYRSQDVGEVVMLEDESGRAVLEGDEFFKENILVTGVIVAVLGIELQAGVFEIIDVIYPSVAPQRSLPTVSDRQGTKIAFVSGLEITESVNYDLKLELLKQYLQGEIGESDDKQSVAQISQVVIAGSSIKELEQANNDDYHSSNNYGSKNISRFSAECLKSFDKFVSDLVATCSVAIMPGESDPTDICLPQQSLHKSFFLTCKNYVGKNIKALTNPAWLEVEGVRYLGTSGQNVNDILKYLTNEMRQDPQIVFKVMAGTLKWQNIAPTAPDTLFCYPFDNCDPFTLSNETPHVYFVGNQSKFIDKCINLQNNISVKLLSIPKFSQTGEIVLLDTCTLETQIVKIVI</sequence>
<evidence type="ECO:0000256" key="4">
    <source>
        <dbReference type="ARBA" id="ARBA00022679"/>
    </source>
</evidence>
<dbReference type="PANTHER" id="PTHR10416:SF0">
    <property type="entry name" value="DNA POLYMERASE DELTA SUBUNIT 2"/>
    <property type="match status" value="1"/>
</dbReference>
<comment type="catalytic activity">
    <reaction evidence="9">
        <text>DNA(n) + a 2'-deoxyribonucleoside 5'-triphosphate = DNA(n+1) + diphosphate</text>
        <dbReference type="Rhea" id="RHEA:22508"/>
        <dbReference type="Rhea" id="RHEA-COMP:17339"/>
        <dbReference type="Rhea" id="RHEA-COMP:17340"/>
        <dbReference type="ChEBI" id="CHEBI:33019"/>
        <dbReference type="ChEBI" id="CHEBI:61560"/>
        <dbReference type="ChEBI" id="CHEBI:173112"/>
        <dbReference type="EC" id="2.7.7.7"/>
    </reaction>
</comment>
<gene>
    <name evidence="12" type="ORF">CANTEDRAFT_130212</name>
</gene>
<proteinExistence type="inferred from homology"/>
<evidence type="ECO:0000259" key="11">
    <source>
        <dbReference type="Pfam" id="PF18018"/>
    </source>
</evidence>
<accession>G3B4H0</accession>
<dbReference type="FunFam" id="2.40.50.430:FF:000002">
    <property type="entry name" value="DNA polymerase delta subunit"/>
    <property type="match status" value="1"/>
</dbReference>
<evidence type="ECO:0000256" key="1">
    <source>
        <dbReference type="ARBA" id="ARBA00004123"/>
    </source>
</evidence>
<comment type="similarity">
    <text evidence="2">Belongs to the DNA polymerase delta/II small subunit family.</text>
</comment>
<keyword evidence="5" id="KW-0548">Nucleotidyltransferase</keyword>
<dbReference type="GO" id="GO:0006273">
    <property type="term" value="P:lagging strand elongation"/>
    <property type="evidence" value="ECO:0007669"/>
    <property type="project" value="UniProtKB-ARBA"/>
</dbReference>
<dbReference type="Gene3D" id="2.40.50.430">
    <property type="match status" value="1"/>
</dbReference>
<keyword evidence="4" id="KW-0808">Transferase</keyword>